<sequence length="272" mass="32600">MYILKISYKLKYEYFIMKNYKKIDFNTHLKIEYNVDRTLFASFNRLLAKHEIQEGLGSHRQRELLTDNIMNKNMKNALEHPSTYGQLNKSKNDLDSYMRGYKRRYSKKNGLGKLDCYFEKKVFDKIDDLHNLVEKMQNDKKSLKKKIWKKYGIFFILLSLIPLFGLIKYIVYYGYLKANYECFHGCNFGNHKKSEHGEYKHDDDVYARAPIYKETWGTIEIVNFTLLCVSSFIVISVVIYIFIKFIKYQRLKACRSKMSIKEYCKFCKSIFI</sequence>
<evidence type="ECO:0000313" key="2">
    <source>
        <dbReference type="EMBL" id="KMZ89639.1"/>
    </source>
</evidence>
<organism evidence="2 3">
    <name type="scientific">Plasmodium vivax Mauritania I</name>
    <dbReference type="NCBI Taxonomy" id="1035515"/>
    <lineage>
        <taxon>Eukaryota</taxon>
        <taxon>Sar</taxon>
        <taxon>Alveolata</taxon>
        <taxon>Apicomplexa</taxon>
        <taxon>Aconoidasida</taxon>
        <taxon>Haemosporida</taxon>
        <taxon>Plasmodiidae</taxon>
        <taxon>Plasmodium</taxon>
        <taxon>Plasmodium (Plasmodium)</taxon>
    </lineage>
</organism>
<gene>
    <name evidence="2" type="ORF">PVMG_05924</name>
</gene>
<dbReference type="Pfam" id="PF12420">
    <property type="entry name" value="DUF3671"/>
    <property type="match status" value="1"/>
</dbReference>
<keyword evidence="1" id="KW-0472">Membrane</keyword>
<feature type="transmembrane region" description="Helical" evidence="1">
    <location>
        <begin position="151"/>
        <end position="171"/>
    </location>
</feature>
<dbReference type="EMBL" id="KQ235157">
    <property type="protein sequence ID" value="KMZ89639.1"/>
    <property type="molecule type" value="Genomic_DNA"/>
</dbReference>
<evidence type="ECO:0000313" key="3">
    <source>
        <dbReference type="Proteomes" id="UP000053776"/>
    </source>
</evidence>
<keyword evidence="1" id="KW-1133">Transmembrane helix</keyword>
<feature type="transmembrane region" description="Helical" evidence="1">
    <location>
        <begin position="221"/>
        <end position="243"/>
    </location>
</feature>
<dbReference type="Proteomes" id="UP000053776">
    <property type="component" value="Unassembled WGS sequence"/>
</dbReference>
<evidence type="ECO:0000256" key="1">
    <source>
        <dbReference type="SAM" id="Phobius"/>
    </source>
</evidence>
<protein>
    <recommendedName>
        <fullName evidence="4">Variable surface protein</fullName>
    </recommendedName>
</protein>
<dbReference type="AlphaFoldDB" id="A0A0J9T3G2"/>
<keyword evidence="1" id="KW-0812">Transmembrane</keyword>
<reference evidence="2 3" key="1">
    <citation type="submission" date="2011-08" db="EMBL/GenBank/DDBJ databases">
        <title>The Genome Sequence of Plasmodium vivax Mauritania I.</title>
        <authorList>
            <consortium name="The Broad Institute Genome Sequencing Platform"/>
            <consortium name="The Broad Institute Genome Sequencing Center for Infectious Disease"/>
            <person name="Neafsey D."/>
            <person name="Carlton J."/>
            <person name="Barnwell J."/>
            <person name="Collins W."/>
            <person name="Escalante A."/>
            <person name="Mullikin J."/>
            <person name="Saul A."/>
            <person name="Guigo R."/>
            <person name="Camara F."/>
            <person name="Young S.K."/>
            <person name="Zeng Q."/>
            <person name="Gargeya S."/>
            <person name="Fitzgerald M."/>
            <person name="Haas B."/>
            <person name="Abouelleil A."/>
            <person name="Alvarado L."/>
            <person name="Arachchi H.M."/>
            <person name="Berlin A."/>
            <person name="Brown A."/>
            <person name="Chapman S.B."/>
            <person name="Chen Z."/>
            <person name="Dunbar C."/>
            <person name="Freedman E."/>
            <person name="Gearin G."/>
            <person name="Gellesch M."/>
            <person name="Goldberg J."/>
            <person name="Griggs A."/>
            <person name="Gujja S."/>
            <person name="Heiman D."/>
            <person name="Howarth C."/>
            <person name="Larson L."/>
            <person name="Lui A."/>
            <person name="MacDonald P.J.P."/>
            <person name="Montmayeur A."/>
            <person name="Murphy C."/>
            <person name="Neiman D."/>
            <person name="Pearson M."/>
            <person name="Priest M."/>
            <person name="Roberts A."/>
            <person name="Saif S."/>
            <person name="Shea T."/>
            <person name="Shenoy N."/>
            <person name="Sisk P."/>
            <person name="Stolte C."/>
            <person name="Sykes S."/>
            <person name="Wortman J."/>
            <person name="Nusbaum C."/>
            <person name="Birren B."/>
        </authorList>
    </citation>
    <scope>NUCLEOTIDE SEQUENCE [LARGE SCALE GENOMIC DNA]</scope>
    <source>
        <strain evidence="2 3">Mauritania I</strain>
    </source>
</reference>
<evidence type="ECO:0008006" key="4">
    <source>
        <dbReference type="Google" id="ProtNLM"/>
    </source>
</evidence>
<name>A0A0J9T3G2_PLAVI</name>
<proteinExistence type="predicted"/>
<dbReference type="InterPro" id="IPR022139">
    <property type="entry name" value="Fam-L/Fam-M-like_plasmodium"/>
</dbReference>
<dbReference type="OrthoDB" id="10324290at2759"/>
<accession>A0A0J9T3G2</accession>